<dbReference type="InterPro" id="IPR018369">
    <property type="entry name" value="Chaprnonin_Cpn10_CS"/>
</dbReference>
<evidence type="ECO:0000256" key="3">
    <source>
        <dbReference type="HAMAP-Rule" id="MF_00580"/>
    </source>
</evidence>
<dbReference type="PANTHER" id="PTHR10772">
    <property type="entry name" value="10 KDA HEAT SHOCK PROTEIN"/>
    <property type="match status" value="1"/>
</dbReference>
<dbReference type="PRINTS" id="PR00297">
    <property type="entry name" value="CHAPERONIN10"/>
</dbReference>
<dbReference type="CDD" id="cd00320">
    <property type="entry name" value="cpn10"/>
    <property type="match status" value="1"/>
</dbReference>
<dbReference type="SUPFAM" id="SSF50129">
    <property type="entry name" value="GroES-like"/>
    <property type="match status" value="1"/>
</dbReference>
<reference evidence="6" key="1">
    <citation type="submission" date="2020-05" db="EMBL/GenBank/DDBJ databases">
        <authorList>
            <person name="Zeng H."/>
            <person name="Chan Y.K."/>
            <person name="Watt R.M."/>
        </authorList>
    </citation>
    <scope>NUCLEOTIDE SEQUENCE</scope>
    <source>
        <strain evidence="6">ATCC 700770</strain>
        <strain evidence="5">ATCC 700773</strain>
    </source>
</reference>
<dbReference type="FunFam" id="2.30.33.40:FF:000001">
    <property type="entry name" value="10 kDa chaperonin"/>
    <property type="match status" value="1"/>
</dbReference>
<evidence type="ECO:0000313" key="7">
    <source>
        <dbReference type="Proteomes" id="UP000671908"/>
    </source>
</evidence>
<dbReference type="Proteomes" id="UP000671995">
    <property type="component" value="Chromosome"/>
</dbReference>
<dbReference type="Proteomes" id="UP000671908">
    <property type="component" value="Chromosome"/>
</dbReference>
<proteinExistence type="inferred from homology"/>
<organism evidence="6 7">
    <name type="scientific">Treponema parvum</name>
    <dbReference type="NCBI Taxonomy" id="138851"/>
    <lineage>
        <taxon>Bacteria</taxon>
        <taxon>Pseudomonadati</taxon>
        <taxon>Spirochaetota</taxon>
        <taxon>Spirochaetia</taxon>
        <taxon>Spirochaetales</taxon>
        <taxon>Treponemataceae</taxon>
        <taxon>Treponema</taxon>
    </lineage>
</organism>
<keyword evidence="2 3" id="KW-0143">Chaperone</keyword>
<dbReference type="GO" id="GO:0046872">
    <property type="term" value="F:metal ion binding"/>
    <property type="evidence" value="ECO:0007669"/>
    <property type="project" value="TreeGrafter"/>
</dbReference>
<dbReference type="Gene3D" id="2.30.33.40">
    <property type="entry name" value="GroES chaperonin"/>
    <property type="match status" value="1"/>
</dbReference>
<dbReference type="GO" id="GO:0005737">
    <property type="term" value="C:cytoplasm"/>
    <property type="evidence" value="ECO:0007669"/>
    <property type="project" value="UniProtKB-SubCell"/>
</dbReference>
<dbReference type="GO" id="GO:0044183">
    <property type="term" value="F:protein folding chaperone"/>
    <property type="evidence" value="ECO:0007669"/>
    <property type="project" value="InterPro"/>
</dbReference>
<reference evidence="6 7" key="2">
    <citation type="journal article" date="2021" name="Microbiol. Resour. Announc.">
        <title>Complete Genome Sequences of Three Human Oral Treponema parvum Isolates.</title>
        <authorList>
            <person name="Zeng H."/>
            <person name="Watt R.M."/>
        </authorList>
    </citation>
    <scope>NUCLEOTIDE SEQUENCE [LARGE SCALE GENOMIC DNA]</scope>
    <source>
        <strain evidence="6 7">ATCC 700770</strain>
        <strain evidence="5">ATCC 700773</strain>
    </source>
</reference>
<evidence type="ECO:0000256" key="2">
    <source>
        <dbReference type="ARBA" id="ARBA00023186"/>
    </source>
</evidence>
<keyword evidence="7" id="KW-1185">Reference proteome</keyword>
<dbReference type="EMBL" id="CP054257">
    <property type="protein sequence ID" value="QTQ11097.1"/>
    <property type="molecule type" value="Genomic_DNA"/>
</dbReference>
<dbReference type="AlphaFoldDB" id="A0A975IFZ3"/>
<dbReference type="KEGG" id="tpav:HRQ91_09870"/>
<sequence length="91" mass="9874">MKIKPLADRVLAKPEKAEEKTASGIIIPEAAQEKTQTAIVEAVGPGTDDEKITVKAGDCIMYDKYAGTAIKINKEDYLILKNSDIIAVIEK</sequence>
<dbReference type="InterPro" id="IPR020818">
    <property type="entry name" value="Chaperonin_GroES"/>
</dbReference>
<accession>A0A975IFZ3</accession>
<dbReference type="RefSeq" id="WP_210117893.1">
    <property type="nucleotide sequence ID" value="NZ_CP054142.1"/>
</dbReference>
<gene>
    <name evidence="3" type="primary">groES</name>
    <name evidence="3" type="synonym">groS</name>
    <name evidence="5" type="ORF">HRI96_02160</name>
    <name evidence="6" type="ORF">HRQ91_09870</name>
</gene>
<dbReference type="InterPro" id="IPR037124">
    <property type="entry name" value="Chaperonin_GroES_sf"/>
</dbReference>
<comment type="similarity">
    <text evidence="1 3 4">Belongs to the GroES chaperonin family.</text>
</comment>
<evidence type="ECO:0000256" key="1">
    <source>
        <dbReference type="ARBA" id="ARBA00006975"/>
    </source>
</evidence>
<evidence type="ECO:0000256" key="4">
    <source>
        <dbReference type="RuleBase" id="RU000535"/>
    </source>
</evidence>
<dbReference type="SMART" id="SM00883">
    <property type="entry name" value="Cpn10"/>
    <property type="match status" value="1"/>
</dbReference>
<dbReference type="NCBIfam" id="NF001531">
    <property type="entry name" value="PRK00364.2-2"/>
    <property type="match status" value="1"/>
</dbReference>
<dbReference type="GO" id="GO:0051087">
    <property type="term" value="F:protein-folding chaperone binding"/>
    <property type="evidence" value="ECO:0007669"/>
    <property type="project" value="TreeGrafter"/>
</dbReference>
<protein>
    <recommendedName>
        <fullName evidence="3">Co-chaperonin GroES</fullName>
    </recommendedName>
    <alternativeName>
        <fullName evidence="3">10 kDa chaperonin</fullName>
    </alternativeName>
    <alternativeName>
        <fullName evidence="3">Chaperonin-10</fullName>
        <shortName evidence="3">Cpn10</shortName>
    </alternativeName>
</protein>
<evidence type="ECO:0000313" key="6">
    <source>
        <dbReference type="EMBL" id="QTQ14744.1"/>
    </source>
</evidence>
<dbReference type="GO" id="GO:0051082">
    <property type="term" value="F:unfolded protein binding"/>
    <property type="evidence" value="ECO:0007669"/>
    <property type="project" value="TreeGrafter"/>
</dbReference>
<dbReference type="EMBL" id="CP054142">
    <property type="protein sequence ID" value="QTQ14744.1"/>
    <property type="molecule type" value="Genomic_DNA"/>
</dbReference>
<keyword evidence="3" id="KW-0963">Cytoplasm</keyword>
<comment type="subcellular location">
    <subcellularLocation>
        <location evidence="3">Cytoplasm</location>
    </subcellularLocation>
</comment>
<name>A0A975IFZ3_9SPIR</name>
<comment type="subunit">
    <text evidence="3">Heptamer of 7 subunits arranged in a ring. Interacts with the chaperonin GroEL.</text>
</comment>
<dbReference type="InterPro" id="IPR011032">
    <property type="entry name" value="GroES-like_sf"/>
</dbReference>
<dbReference type="GO" id="GO:0005524">
    <property type="term" value="F:ATP binding"/>
    <property type="evidence" value="ECO:0007669"/>
    <property type="project" value="InterPro"/>
</dbReference>
<dbReference type="Pfam" id="PF00166">
    <property type="entry name" value="Cpn10"/>
    <property type="match status" value="1"/>
</dbReference>
<comment type="function">
    <text evidence="3 4">Together with the chaperonin GroEL, plays an essential role in assisting protein folding. The GroEL-GroES system forms a nano-cage that allows encapsulation of the non-native substrate proteins and provides a physical environment optimized to promote and accelerate protein folding. GroES binds to the apical surface of the GroEL ring, thereby capping the opening of the GroEL channel.</text>
</comment>
<dbReference type="PROSITE" id="PS00681">
    <property type="entry name" value="CHAPERONINS_CPN10"/>
    <property type="match status" value="1"/>
</dbReference>
<dbReference type="PANTHER" id="PTHR10772:SF63">
    <property type="entry name" value="20 KDA CHAPERONIN, CHLOROPLASTIC"/>
    <property type="match status" value="1"/>
</dbReference>
<evidence type="ECO:0000313" key="5">
    <source>
        <dbReference type="EMBL" id="QTQ11097.1"/>
    </source>
</evidence>
<dbReference type="HAMAP" id="MF_00580">
    <property type="entry name" value="CH10"/>
    <property type="match status" value="1"/>
</dbReference>